<protein>
    <submittedName>
        <fullName evidence="1">Uncharacterized protein</fullName>
    </submittedName>
</protein>
<proteinExistence type="predicted"/>
<evidence type="ECO:0000313" key="1">
    <source>
        <dbReference type="EMBL" id="KAH3691311.1"/>
    </source>
</evidence>
<reference evidence="1" key="2">
    <citation type="submission" date="2020-11" db="EMBL/GenBank/DDBJ databases">
        <authorList>
            <person name="McCartney M.A."/>
            <person name="Auch B."/>
            <person name="Kono T."/>
            <person name="Mallez S."/>
            <person name="Becker A."/>
            <person name="Gohl D.M."/>
            <person name="Silverstein K.A.T."/>
            <person name="Koren S."/>
            <person name="Bechman K.B."/>
            <person name="Herman A."/>
            <person name="Abrahante J.E."/>
            <person name="Garbe J."/>
        </authorList>
    </citation>
    <scope>NUCLEOTIDE SEQUENCE</scope>
    <source>
        <strain evidence="1">Duluth1</strain>
        <tissue evidence="1">Whole animal</tissue>
    </source>
</reference>
<reference evidence="1" key="1">
    <citation type="journal article" date="2019" name="bioRxiv">
        <title>The Genome of the Zebra Mussel, Dreissena polymorpha: A Resource for Invasive Species Research.</title>
        <authorList>
            <person name="McCartney M.A."/>
            <person name="Auch B."/>
            <person name="Kono T."/>
            <person name="Mallez S."/>
            <person name="Zhang Y."/>
            <person name="Obille A."/>
            <person name="Becker A."/>
            <person name="Abrahante J.E."/>
            <person name="Garbe J."/>
            <person name="Badalamenti J.P."/>
            <person name="Herman A."/>
            <person name="Mangelson H."/>
            <person name="Liachko I."/>
            <person name="Sullivan S."/>
            <person name="Sone E.D."/>
            <person name="Koren S."/>
            <person name="Silverstein K.A.T."/>
            <person name="Beckman K.B."/>
            <person name="Gohl D.M."/>
        </authorList>
    </citation>
    <scope>NUCLEOTIDE SEQUENCE</scope>
    <source>
        <strain evidence="1">Duluth1</strain>
        <tissue evidence="1">Whole animal</tissue>
    </source>
</reference>
<dbReference type="AlphaFoldDB" id="A0A9D3Y3L8"/>
<comment type="caution">
    <text evidence="1">The sequence shown here is derived from an EMBL/GenBank/DDBJ whole genome shotgun (WGS) entry which is preliminary data.</text>
</comment>
<dbReference type="EMBL" id="JAIWYP010000039">
    <property type="protein sequence ID" value="KAH3691311.1"/>
    <property type="molecule type" value="Genomic_DNA"/>
</dbReference>
<sequence>MQETHRRSQTVFQMVGTPAGDSQTVCDGAKTVWAPAKGSKTVFDGVRDCLALLQTNWESPEIAQTVLVRRGMYGSLLHVSRRSGRLSGTIADSLGVSCRCNSGLRDCMETSQTAMGSAAGAAPV</sequence>
<keyword evidence="2" id="KW-1185">Reference proteome</keyword>
<accession>A0A9D3Y3L8</accession>
<dbReference type="Proteomes" id="UP000828390">
    <property type="component" value="Unassembled WGS sequence"/>
</dbReference>
<evidence type="ECO:0000313" key="2">
    <source>
        <dbReference type="Proteomes" id="UP000828390"/>
    </source>
</evidence>
<organism evidence="1 2">
    <name type="scientific">Dreissena polymorpha</name>
    <name type="common">Zebra mussel</name>
    <name type="synonym">Mytilus polymorpha</name>
    <dbReference type="NCBI Taxonomy" id="45954"/>
    <lineage>
        <taxon>Eukaryota</taxon>
        <taxon>Metazoa</taxon>
        <taxon>Spiralia</taxon>
        <taxon>Lophotrochozoa</taxon>
        <taxon>Mollusca</taxon>
        <taxon>Bivalvia</taxon>
        <taxon>Autobranchia</taxon>
        <taxon>Heteroconchia</taxon>
        <taxon>Euheterodonta</taxon>
        <taxon>Imparidentia</taxon>
        <taxon>Neoheterodontei</taxon>
        <taxon>Myida</taxon>
        <taxon>Dreissenoidea</taxon>
        <taxon>Dreissenidae</taxon>
        <taxon>Dreissena</taxon>
    </lineage>
</organism>
<gene>
    <name evidence="1" type="ORF">DPMN_192362</name>
</gene>
<name>A0A9D3Y3L8_DREPO</name>